<dbReference type="PANTHER" id="PTHR43798:SF31">
    <property type="entry name" value="AB HYDROLASE SUPERFAMILY PROTEIN YCLE"/>
    <property type="match status" value="1"/>
</dbReference>
<reference evidence="3 4" key="1">
    <citation type="submission" date="2019-01" db="EMBL/GenBank/DDBJ databases">
        <authorList>
            <person name="Deng T."/>
        </authorList>
    </citation>
    <scope>NUCLEOTIDE SEQUENCE [LARGE SCALE GENOMIC DNA]</scope>
    <source>
        <strain evidence="3 4">F8825</strain>
    </source>
</reference>
<dbReference type="SUPFAM" id="SSF53474">
    <property type="entry name" value="alpha/beta-Hydrolases"/>
    <property type="match status" value="1"/>
</dbReference>
<evidence type="ECO:0000256" key="1">
    <source>
        <dbReference type="ARBA" id="ARBA00022801"/>
    </source>
</evidence>
<keyword evidence="1 3" id="KW-0378">Hydrolase</keyword>
<dbReference type="Pfam" id="PF12697">
    <property type="entry name" value="Abhydrolase_6"/>
    <property type="match status" value="1"/>
</dbReference>
<comment type="caution">
    <text evidence="3">The sequence shown here is derived from an EMBL/GenBank/DDBJ whole genome shotgun (WGS) entry which is preliminary data.</text>
</comment>
<dbReference type="PRINTS" id="PR00111">
    <property type="entry name" value="ABHYDROLASE"/>
</dbReference>
<keyword evidence="4" id="KW-1185">Reference proteome</keyword>
<dbReference type="InterPro" id="IPR029058">
    <property type="entry name" value="AB_hydrolase_fold"/>
</dbReference>
<feature type="domain" description="AB hydrolase-1" evidence="2">
    <location>
        <begin position="36"/>
        <end position="264"/>
    </location>
</feature>
<dbReference type="Gene3D" id="3.40.50.1820">
    <property type="entry name" value="alpha/beta hydrolase"/>
    <property type="match status" value="1"/>
</dbReference>
<dbReference type="PANTHER" id="PTHR43798">
    <property type="entry name" value="MONOACYLGLYCEROL LIPASE"/>
    <property type="match status" value="1"/>
</dbReference>
<accession>A0A4Q2TLB8</accession>
<sequence>MVVATTSEPTTSAPSLRRQYARNGAAYHERGEGEPLLLIHGVGMRLEAWAPQIEALGVSHRVISVDMPGHGESVPLAKDSSLADFVAWFAGVLDALRLDRVNIAGHSMGALVCGGAAARFPERVRRVALLNGVFRRDPVAKAAVMARAASIEEEGVDVDGPVQRWFSDDEESRTPRLLTRRWLSLMDKDAYATAYGAFAGGDSTYADAWPTVTCPALFLTGSGDPNSTPDMARQMAALAPRGIAHIVEGHRHMVNLTAPEAVNALMRTWLATPETSS</sequence>
<dbReference type="EMBL" id="SDVB01000128">
    <property type="protein sequence ID" value="RYC20186.1"/>
    <property type="molecule type" value="Genomic_DNA"/>
</dbReference>
<organism evidence="3 4">
    <name type="scientific">Ciceribacter ferrooxidans</name>
    <dbReference type="NCBI Taxonomy" id="2509717"/>
    <lineage>
        <taxon>Bacteria</taxon>
        <taxon>Pseudomonadati</taxon>
        <taxon>Pseudomonadota</taxon>
        <taxon>Alphaproteobacteria</taxon>
        <taxon>Hyphomicrobiales</taxon>
        <taxon>Rhizobiaceae</taxon>
        <taxon>Ciceribacter</taxon>
    </lineage>
</organism>
<proteinExistence type="predicted"/>
<name>A0A4Q2TLB8_9HYPH</name>
<dbReference type="GO" id="GO:0016020">
    <property type="term" value="C:membrane"/>
    <property type="evidence" value="ECO:0007669"/>
    <property type="project" value="TreeGrafter"/>
</dbReference>
<protein>
    <submittedName>
        <fullName evidence="3">Alpha/beta fold hydrolase</fullName>
    </submittedName>
</protein>
<evidence type="ECO:0000313" key="4">
    <source>
        <dbReference type="Proteomes" id="UP000291088"/>
    </source>
</evidence>
<dbReference type="InterPro" id="IPR050266">
    <property type="entry name" value="AB_hydrolase_sf"/>
</dbReference>
<evidence type="ECO:0000259" key="2">
    <source>
        <dbReference type="Pfam" id="PF12697"/>
    </source>
</evidence>
<gene>
    <name evidence="3" type="ORF">EUU22_04155</name>
</gene>
<dbReference type="Proteomes" id="UP000291088">
    <property type="component" value="Unassembled WGS sequence"/>
</dbReference>
<dbReference type="AlphaFoldDB" id="A0A4Q2TLB8"/>
<dbReference type="OrthoDB" id="9785847at2"/>
<dbReference type="GO" id="GO:0016787">
    <property type="term" value="F:hydrolase activity"/>
    <property type="evidence" value="ECO:0007669"/>
    <property type="project" value="UniProtKB-KW"/>
</dbReference>
<dbReference type="InterPro" id="IPR000073">
    <property type="entry name" value="AB_hydrolase_1"/>
</dbReference>
<evidence type="ECO:0000313" key="3">
    <source>
        <dbReference type="EMBL" id="RYC20186.1"/>
    </source>
</evidence>